<dbReference type="Gene3D" id="3.40.190.150">
    <property type="entry name" value="Bordetella uptake gene, domain 1"/>
    <property type="match status" value="1"/>
</dbReference>
<dbReference type="Gene3D" id="3.40.190.10">
    <property type="entry name" value="Periplasmic binding protein-like II"/>
    <property type="match status" value="1"/>
</dbReference>
<dbReference type="OrthoDB" id="8678477at2"/>
<dbReference type="InterPro" id="IPR005064">
    <property type="entry name" value="BUG"/>
</dbReference>
<comment type="similarity">
    <text evidence="1">Belongs to the UPF0065 (bug) family.</text>
</comment>
<dbReference type="Proteomes" id="UP000214603">
    <property type="component" value="Unassembled WGS sequence"/>
</dbReference>
<dbReference type="EMBL" id="NJIH01000004">
    <property type="protein sequence ID" value="OWT61708.1"/>
    <property type="molecule type" value="Genomic_DNA"/>
</dbReference>
<keyword evidence="3" id="KW-1185">Reference proteome</keyword>
<dbReference type="PANTHER" id="PTHR42928">
    <property type="entry name" value="TRICARBOXYLATE-BINDING PROTEIN"/>
    <property type="match status" value="1"/>
</dbReference>
<evidence type="ECO:0000313" key="2">
    <source>
        <dbReference type="EMBL" id="OWT61708.1"/>
    </source>
</evidence>
<evidence type="ECO:0000256" key="1">
    <source>
        <dbReference type="ARBA" id="ARBA00006987"/>
    </source>
</evidence>
<dbReference type="Pfam" id="PF03401">
    <property type="entry name" value="TctC"/>
    <property type="match status" value="1"/>
</dbReference>
<dbReference type="CDD" id="cd07012">
    <property type="entry name" value="PBP2_Bug_TTT"/>
    <property type="match status" value="1"/>
</dbReference>
<accession>A0A225MKE0</accession>
<name>A0A225MKE0_9BURK</name>
<dbReference type="InterPro" id="IPR042100">
    <property type="entry name" value="Bug_dom1"/>
</dbReference>
<dbReference type="PIRSF" id="PIRSF017082">
    <property type="entry name" value="YflP"/>
    <property type="match status" value="1"/>
</dbReference>
<dbReference type="RefSeq" id="WP_088602795.1">
    <property type="nucleotide sequence ID" value="NZ_NJIH01000004.1"/>
</dbReference>
<comment type="caution">
    <text evidence="2">The sequence shown here is derived from an EMBL/GenBank/DDBJ whole genome shotgun (WGS) entry which is preliminary data.</text>
</comment>
<evidence type="ECO:0000313" key="3">
    <source>
        <dbReference type="Proteomes" id="UP000214603"/>
    </source>
</evidence>
<dbReference type="PANTHER" id="PTHR42928:SF5">
    <property type="entry name" value="BLR1237 PROTEIN"/>
    <property type="match status" value="1"/>
</dbReference>
<reference evidence="3" key="1">
    <citation type="submission" date="2017-06" db="EMBL/GenBank/DDBJ databases">
        <title>Herbaspirillum phytohormonus sp. nov., isolated from the root nodule of Robinia pseudoacacia in lead-zinc mine.</title>
        <authorList>
            <person name="Fan M."/>
            <person name="Lin Y."/>
        </authorList>
    </citation>
    <scope>NUCLEOTIDE SEQUENCE [LARGE SCALE GENOMIC DNA]</scope>
    <source>
        <strain evidence="3">SC-089</strain>
    </source>
</reference>
<protein>
    <submittedName>
        <fullName evidence="2">ABC transporter substrate-binding protein</fullName>
    </submittedName>
</protein>
<proteinExistence type="inferred from homology"/>
<gene>
    <name evidence="2" type="ORF">CEY11_07620</name>
</gene>
<organism evidence="2 3">
    <name type="scientific">Candidimonas nitroreducens</name>
    <dbReference type="NCBI Taxonomy" id="683354"/>
    <lineage>
        <taxon>Bacteria</taxon>
        <taxon>Pseudomonadati</taxon>
        <taxon>Pseudomonadota</taxon>
        <taxon>Betaproteobacteria</taxon>
        <taxon>Burkholderiales</taxon>
        <taxon>Alcaligenaceae</taxon>
        <taxon>Candidimonas</taxon>
    </lineage>
</organism>
<dbReference type="SUPFAM" id="SSF53850">
    <property type="entry name" value="Periplasmic binding protein-like II"/>
    <property type="match status" value="1"/>
</dbReference>
<sequence>MKLNRIAIGLVVAAFSVIGTARADYPNRAINLIVPNPPGATNDKLGRMLGQWLNKYLKQPVVIENRAGAAMAIGTQYVANSPPDGYTLLLGGASAFVTNPLVRSDLRYNFHRDFKTVALIAKSPMIFLANPSSSFKSMQDVVQTAEKHPGEVMYATAGSGSSLNIATEGLAADAGIRLEHIPYQGSAPAMLAVVKGEVPLMTEVVSGAVAYIKSGQVRGLGVGSAQRLPLLPNVPTVEEATGIKNFRAGTWWSLTVPHATPQPIIEKLRHVVDKILVDPSFQAIFQNDGLTIAAPMSLAETQDYMDSEVKRWATLYKTVESRLAK</sequence>
<dbReference type="AlphaFoldDB" id="A0A225MKE0"/>